<dbReference type="Gene3D" id="1.10.260.40">
    <property type="entry name" value="lambda repressor-like DNA-binding domains"/>
    <property type="match status" value="1"/>
</dbReference>
<name>A0A0E3B7P6_9BURK</name>
<dbReference type="RefSeq" id="WP_034383529.1">
    <property type="nucleotide sequence ID" value="NZ_AWTN01000148.1"/>
</dbReference>
<dbReference type="SUPFAM" id="SSF47413">
    <property type="entry name" value="lambda repressor-like DNA-binding domains"/>
    <property type="match status" value="1"/>
</dbReference>
<reference evidence="1 2" key="1">
    <citation type="submission" date="2013-09" db="EMBL/GenBank/DDBJ databases">
        <title>High correlation between genotypes and phenotypes of environmental bacteria Comamonas testosteroni strains.</title>
        <authorList>
            <person name="Liu L."/>
            <person name="Zhu W."/>
            <person name="Xia X."/>
            <person name="Xu B."/>
            <person name="Luo M."/>
            <person name="Wang G."/>
        </authorList>
    </citation>
    <scope>NUCLEOTIDE SEQUENCE [LARGE SCALE GENOMIC DNA]</scope>
    <source>
        <strain evidence="1 2">JL14</strain>
    </source>
</reference>
<accession>A0A0E3B7P6</accession>
<dbReference type="GO" id="GO:0003677">
    <property type="term" value="F:DNA binding"/>
    <property type="evidence" value="ECO:0007669"/>
    <property type="project" value="InterPro"/>
</dbReference>
<evidence type="ECO:0000313" key="1">
    <source>
        <dbReference type="EMBL" id="KGG82862.1"/>
    </source>
</evidence>
<organism evidence="1 2">
    <name type="scientific">Comamonas thiooxydans</name>
    <dbReference type="NCBI Taxonomy" id="363952"/>
    <lineage>
        <taxon>Bacteria</taxon>
        <taxon>Pseudomonadati</taxon>
        <taxon>Pseudomonadota</taxon>
        <taxon>Betaproteobacteria</taxon>
        <taxon>Burkholderiales</taxon>
        <taxon>Comamonadaceae</taxon>
        <taxon>Comamonas</taxon>
    </lineage>
</organism>
<dbReference type="EMBL" id="AWTN01000148">
    <property type="protein sequence ID" value="KGG82862.1"/>
    <property type="molecule type" value="Genomic_DNA"/>
</dbReference>
<dbReference type="Pfam" id="PF14549">
    <property type="entry name" value="P22_Cro"/>
    <property type="match status" value="1"/>
</dbReference>
<evidence type="ECO:0000313" key="2">
    <source>
        <dbReference type="Proteomes" id="UP000029567"/>
    </source>
</evidence>
<sequence length="64" mass="6808">MTKTEAITLLGGSVAKAAEAIGINSQAISQWPTELPARLADRVQAALWRMQQADHPAPQESSHG</sequence>
<gene>
    <name evidence="1" type="ORF">P245_25655</name>
</gene>
<dbReference type="InterPro" id="IPR010982">
    <property type="entry name" value="Lambda_DNA-bd_dom_sf"/>
</dbReference>
<protein>
    <submittedName>
        <fullName evidence="1">Uncharacterized protein</fullName>
    </submittedName>
</protein>
<comment type="caution">
    <text evidence="1">The sequence shown here is derived from an EMBL/GenBank/DDBJ whole genome shotgun (WGS) entry which is preliminary data.</text>
</comment>
<proteinExistence type="predicted"/>
<dbReference type="Proteomes" id="UP000029567">
    <property type="component" value="Unassembled WGS sequence"/>
</dbReference>
<dbReference type="AlphaFoldDB" id="A0A0E3B7P6"/>